<accession>A0AAX3T6Q6</accession>
<dbReference type="InterPro" id="IPR036412">
    <property type="entry name" value="HAD-like_sf"/>
</dbReference>
<proteinExistence type="predicted"/>
<dbReference type="Proteomes" id="UP001213504">
    <property type="component" value="Chromosome"/>
</dbReference>
<protein>
    <submittedName>
        <fullName evidence="1">HAD family hydrolase</fullName>
    </submittedName>
</protein>
<evidence type="ECO:0000313" key="1">
    <source>
        <dbReference type="EMBL" id="WFP24845.1"/>
    </source>
</evidence>
<dbReference type="SUPFAM" id="SSF56784">
    <property type="entry name" value="HAD-like"/>
    <property type="match status" value="1"/>
</dbReference>
<reference evidence="1" key="1">
    <citation type="submission" date="2023-04" db="EMBL/GenBank/DDBJ databases">
        <title>Complete genome sequence of a phthalic acid esters degrading bacterial strain.</title>
        <authorList>
            <person name="Weng L."/>
            <person name="Jia Y."/>
            <person name="Ren L."/>
        </authorList>
    </citation>
    <scope>NUCLEOTIDE SEQUENCE</scope>
    <source>
        <strain evidence="1">RL-LY01</strain>
    </source>
</reference>
<keyword evidence="1" id="KW-0378">Hydrolase</keyword>
<name>A0AAX3T6Q6_9ACTN</name>
<dbReference type="PIRSF" id="PIRSF030802">
    <property type="entry name" value="UCP030802"/>
    <property type="match status" value="1"/>
</dbReference>
<dbReference type="AlphaFoldDB" id="A0AAX3T6Q6"/>
<dbReference type="InterPro" id="IPR023214">
    <property type="entry name" value="HAD_sf"/>
</dbReference>
<evidence type="ECO:0000313" key="2">
    <source>
        <dbReference type="Proteomes" id="UP001213504"/>
    </source>
</evidence>
<dbReference type="EMBL" id="CP121270">
    <property type="protein sequence ID" value="WFP24845.1"/>
    <property type="molecule type" value="Genomic_DNA"/>
</dbReference>
<dbReference type="Gene3D" id="3.40.50.1000">
    <property type="entry name" value="HAD superfamily/HAD-like"/>
    <property type="match status" value="1"/>
</dbReference>
<dbReference type="RefSeq" id="WP_242697026.1">
    <property type="nucleotide sequence ID" value="NZ_CP121270.1"/>
</dbReference>
<organism evidence="1 2">
    <name type="scientific">Gordonia hongkongensis</name>
    <dbReference type="NCBI Taxonomy" id="1701090"/>
    <lineage>
        <taxon>Bacteria</taxon>
        <taxon>Bacillati</taxon>
        <taxon>Actinomycetota</taxon>
        <taxon>Actinomycetes</taxon>
        <taxon>Mycobacteriales</taxon>
        <taxon>Gordoniaceae</taxon>
        <taxon>Gordonia</taxon>
    </lineage>
</organism>
<sequence length="293" mass="32036">MNALVATDLDRTMIYSRAAMGDEQFATLETVCVEIYRDAPLSYMTTTAVELMTRLAREVVVVPTTTRTPAQFARIDLPGSPFRHAVVSNGGRILVDGADDPEWRAHIDREVTRAGATLDEVRDELRTRIDDSWVTALRTADDLFCYLVVDPAVQPPEFLEQWQQWCDARGWTASQQGRKIYATPQPVTKSAAIAEVRRRLVADGTLDDSAVLCAAGDGWLDTDLLLAADHAIRPRHGELEALGWSAPGLTITADTGALAGVEILRWFGARSGITVPESATPPARDRTVGVHAN</sequence>
<dbReference type="GO" id="GO:0016787">
    <property type="term" value="F:hydrolase activity"/>
    <property type="evidence" value="ECO:0007669"/>
    <property type="project" value="UniProtKB-KW"/>
</dbReference>
<gene>
    <name evidence="1" type="ORF">P9A14_22470</name>
</gene>
<dbReference type="InterPro" id="IPR024197">
    <property type="entry name" value="TPP-like"/>
</dbReference>